<keyword evidence="3" id="KW-0812">Transmembrane</keyword>
<dbReference type="InterPro" id="IPR032623">
    <property type="entry name" value="FecR_N"/>
</dbReference>
<evidence type="ECO:0000259" key="2">
    <source>
        <dbReference type="Pfam" id="PF16220"/>
    </source>
</evidence>
<organism evidence="3 4">
    <name type="scientific">Rhodoferax ferrireducens</name>
    <dbReference type="NCBI Taxonomy" id="192843"/>
    <lineage>
        <taxon>Bacteria</taxon>
        <taxon>Pseudomonadati</taxon>
        <taxon>Pseudomonadota</taxon>
        <taxon>Betaproteobacteria</taxon>
        <taxon>Burkholderiales</taxon>
        <taxon>Comamonadaceae</taxon>
        <taxon>Rhodoferax</taxon>
    </lineage>
</organism>
<dbReference type="RefSeq" id="WP_310373446.1">
    <property type="nucleotide sequence ID" value="NZ_JAVDXT010000002.1"/>
</dbReference>
<dbReference type="PANTHER" id="PTHR30273">
    <property type="entry name" value="PERIPLASMIC SIGNAL SENSOR AND SIGMA FACTOR ACTIVATOR FECR-RELATED"/>
    <property type="match status" value="1"/>
</dbReference>
<dbReference type="EMBL" id="JAVDXT010000002">
    <property type="protein sequence ID" value="MDR7377790.1"/>
    <property type="molecule type" value="Genomic_DNA"/>
</dbReference>
<dbReference type="PIRSF" id="PIRSF018266">
    <property type="entry name" value="FecR"/>
    <property type="match status" value="1"/>
</dbReference>
<proteinExistence type="predicted"/>
<keyword evidence="4" id="KW-1185">Reference proteome</keyword>
<sequence>MRPPFIPTLDAAAQARETALAWFVRRRNPAFTAAEEQDFQAWLAHDATHRQAFARWQDEWQAFDGIPSEMRHLLERNLAFDQAMEAASDIGPRPAAPVPAPSAPCARPIRRRAFLPALAGLAAVVGGSSLVLWNQSQAQPLYTRAFSTQRGQQAELPLPDGSRVRLDTATRLEVAYYRQHREVKLLEGQAVFAVQTDTERPFHVLAGRTRVTVVGTRFSVRHTPGILGNEGVHVAVEEGRVRVEPRQATQASVVLLSPGQRSYSDAAGNSGVVLPVSAAGIAPWREGRVSFDNLRLDRAVAEFARYRDPQLLIHDEGVAALRVTGVFDPMDPATFRRVLPQSLPVRLKNVQGAIEVVRADRIEPPKH</sequence>
<reference evidence="3 4" key="1">
    <citation type="submission" date="2023-07" db="EMBL/GenBank/DDBJ databases">
        <title>Sorghum-associated microbial communities from plants grown in Nebraska, USA.</title>
        <authorList>
            <person name="Schachtman D."/>
        </authorList>
    </citation>
    <scope>NUCLEOTIDE SEQUENCE [LARGE SCALE GENOMIC DNA]</scope>
    <source>
        <strain evidence="3 4">BE313</strain>
    </source>
</reference>
<keyword evidence="3" id="KW-0472">Membrane</keyword>
<evidence type="ECO:0000313" key="4">
    <source>
        <dbReference type="Proteomes" id="UP001180487"/>
    </source>
</evidence>
<evidence type="ECO:0000313" key="3">
    <source>
        <dbReference type="EMBL" id="MDR7377790.1"/>
    </source>
</evidence>
<dbReference type="InterPro" id="IPR006860">
    <property type="entry name" value="FecR"/>
</dbReference>
<evidence type="ECO:0000259" key="1">
    <source>
        <dbReference type="Pfam" id="PF04773"/>
    </source>
</evidence>
<protein>
    <submittedName>
        <fullName evidence="3">Transmembrane sensor</fullName>
    </submittedName>
</protein>
<feature type="domain" description="FecR N-terminal" evidence="2">
    <location>
        <begin position="18"/>
        <end position="56"/>
    </location>
</feature>
<dbReference type="Pfam" id="PF04773">
    <property type="entry name" value="FecR"/>
    <property type="match status" value="1"/>
</dbReference>
<feature type="domain" description="FecR protein" evidence="1">
    <location>
        <begin position="146"/>
        <end position="242"/>
    </location>
</feature>
<accession>A0ABU2C8X7</accession>
<comment type="caution">
    <text evidence="3">The sequence shown here is derived from an EMBL/GenBank/DDBJ whole genome shotgun (WGS) entry which is preliminary data.</text>
</comment>
<dbReference type="Pfam" id="PF16220">
    <property type="entry name" value="DUF4880"/>
    <property type="match status" value="1"/>
</dbReference>
<dbReference type="Gene3D" id="2.60.120.1440">
    <property type="match status" value="1"/>
</dbReference>
<name>A0ABU2C8X7_9BURK</name>
<dbReference type="Proteomes" id="UP001180487">
    <property type="component" value="Unassembled WGS sequence"/>
</dbReference>
<gene>
    <name evidence="3" type="ORF">J2X19_002469</name>
</gene>
<dbReference type="InterPro" id="IPR012373">
    <property type="entry name" value="Ferrdict_sens_TM"/>
</dbReference>
<dbReference type="PANTHER" id="PTHR30273:SF2">
    <property type="entry name" value="PROTEIN FECR"/>
    <property type="match status" value="1"/>
</dbReference>